<dbReference type="Proteomes" id="UP000183376">
    <property type="component" value="Chromosome I"/>
</dbReference>
<feature type="transmembrane region" description="Helical" evidence="8">
    <location>
        <begin position="130"/>
        <end position="148"/>
    </location>
</feature>
<keyword evidence="6 8" id="KW-0472">Membrane</keyword>
<sequence length="422" mass="45777">MSSLVAPPSAQPGDARELRLPRWLRPAAPLVLLAALAAYAVTAAIWPGHLIMIDVQVYAAGGDFVLSGRPLYEKPVLHALEFTYTPFAALVFTPLAFLPLWLLKTLSLLANLALLFGAIWIAFRRLGYDASRNLVFLGVLLTGPLFWLEAVRTTVWLGQINLLLMVILLWDLTNRAGSKWQGVGVGIAAGIKLTPAIFIVYLLLTGRFRAAGVATATFLGTIGLGFLLIPGDALKYWTGTFFTSGRIGPTIWPSNQSARGMIARFFGTNEPPALPWLLVAGVCGLVGLGLAVWVTKRGNELLGVTMCGLTGAMVSPFSWCHHWVWFVPLSVYLCVLGLRYRDKLAWGTLAAVYLLGFSWFGKALKPGEAGPPDTGLFLVEAPTWLEPLTRNAYLLIFVIAVAFVATRREVPERVPGAVPAPN</sequence>
<dbReference type="RefSeq" id="WP_052407800.1">
    <property type="nucleotide sequence ID" value="NZ_JOEF01000022.1"/>
</dbReference>
<evidence type="ECO:0000313" key="10">
    <source>
        <dbReference type="Proteomes" id="UP000183376"/>
    </source>
</evidence>
<evidence type="ECO:0000256" key="6">
    <source>
        <dbReference type="ARBA" id="ARBA00023136"/>
    </source>
</evidence>
<proteinExistence type="inferred from homology"/>
<comment type="subcellular location">
    <subcellularLocation>
        <location evidence="1">Cell membrane</location>
        <topology evidence="1">Multi-pass membrane protein</topology>
    </subcellularLocation>
</comment>
<evidence type="ECO:0000256" key="5">
    <source>
        <dbReference type="ARBA" id="ARBA00022989"/>
    </source>
</evidence>
<keyword evidence="4 8" id="KW-0812">Transmembrane</keyword>
<evidence type="ECO:0000256" key="2">
    <source>
        <dbReference type="ARBA" id="ARBA00022475"/>
    </source>
</evidence>
<dbReference type="InterPro" id="IPR018584">
    <property type="entry name" value="GT87"/>
</dbReference>
<accession>A0A1G9QZ53</accession>
<protein>
    <submittedName>
        <fullName evidence="9">Alpha-1,2-mannosyltransferase</fullName>
    </submittedName>
</protein>
<dbReference type="AlphaFoldDB" id="A0A1G9QZ53"/>
<gene>
    <name evidence="9" type="ORF">SAMN04489726_0105</name>
</gene>
<dbReference type="EMBL" id="LT629701">
    <property type="protein sequence ID" value="SDM16322.1"/>
    <property type="molecule type" value="Genomic_DNA"/>
</dbReference>
<feature type="transmembrane region" description="Helical" evidence="8">
    <location>
        <begin position="384"/>
        <end position="405"/>
    </location>
</feature>
<comment type="similarity">
    <text evidence="7">Belongs to the glycosyltransferase 87 family.</text>
</comment>
<feature type="transmembrane region" description="Helical" evidence="8">
    <location>
        <begin position="301"/>
        <end position="317"/>
    </location>
</feature>
<dbReference type="eggNOG" id="COG5650">
    <property type="taxonomic scope" value="Bacteria"/>
</dbReference>
<keyword evidence="10" id="KW-1185">Reference proteome</keyword>
<evidence type="ECO:0000256" key="7">
    <source>
        <dbReference type="ARBA" id="ARBA00024033"/>
    </source>
</evidence>
<dbReference type="GO" id="GO:0005886">
    <property type="term" value="C:plasma membrane"/>
    <property type="evidence" value="ECO:0007669"/>
    <property type="project" value="UniProtKB-SubCell"/>
</dbReference>
<name>A0A1G9QZ53_ALLAB</name>
<keyword evidence="3 9" id="KW-0808">Transferase</keyword>
<evidence type="ECO:0000313" key="9">
    <source>
        <dbReference type="EMBL" id="SDM16322.1"/>
    </source>
</evidence>
<keyword evidence="2" id="KW-1003">Cell membrane</keyword>
<evidence type="ECO:0000256" key="8">
    <source>
        <dbReference type="SAM" id="Phobius"/>
    </source>
</evidence>
<feature type="transmembrane region" description="Helical" evidence="8">
    <location>
        <begin position="345"/>
        <end position="364"/>
    </location>
</feature>
<evidence type="ECO:0000256" key="3">
    <source>
        <dbReference type="ARBA" id="ARBA00022679"/>
    </source>
</evidence>
<reference evidence="9 10" key="1">
    <citation type="submission" date="2016-10" db="EMBL/GenBank/DDBJ databases">
        <authorList>
            <person name="de Groot N.N."/>
        </authorList>
    </citation>
    <scope>NUCLEOTIDE SEQUENCE [LARGE SCALE GENOMIC DNA]</scope>
    <source>
        <strain evidence="9 10">DSM 44149</strain>
    </source>
</reference>
<evidence type="ECO:0000256" key="1">
    <source>
        <dbReference type="ARBA" id="ARBA00004651"/>
    </source>
</evidence>
<dbReference type="STRING" id="211114.SAMN04489726_0105"/>
<organism evidence="9 10">
    <name type="scientific">Allokutzneria albata</name>
    <name type="common">Kibdelosporangium albatum</name>
    <dbReference type="NCBI Taxonomy" id="211114"/>
    <lineage>
        <taxon>Bacteria</taxon>
        <taxon>Bacillati</taxon>
        <taxon>Actinomycetota</taxon>
        <taxon>Actinomycetes</taxon>
        <taxon>Pseudonocardiales</taxon>
        <taxon>Pseudonocardiaceae</taxon>
        <taxon>Allokutzneria</taxon>
    </lineage>
</organism>
<feature type="transmembrane region" description="Helical" evidence="8">
    <location>
        <begin position="210"/>
        <end position="229"/>
    </location>
</feature>
<evidence type="ECO:0000256" key="4">
    <source>
        <dbReference type="ARBA" id="ARBA00022692"/>
    </source>
</evidence>
<feature type="transmembrane region" description="Helical" evidence="8">
    <location>
        <begin position="184"/>
        <end position="204"/>
    </location>
</feature>
<feature type="transmembrane region" description="Helical" evidence="8">
    <location>
        <begin position="323"/>
        <end position="340"/>
    </location>
</feature>
<keyword evidence="5 8" id="KW-1133">Transmembrane helix</keyword>
<dbReference type="GO" id="GO:0016758">
    <property type="term" value="F:hexosyltransferase activity"/>
    <property type="evidence" value="ECO:0007669"/>
    <property type="project" value="InterPro"/>
</dbReference>
<feature type="transmembrane region" description="Helical" evidence="8">
    <location>
        <begin position="106"/>
        <end position="123"/>
    </location>
</feature>
<feature type="transmembrane region" description="Helical" evidence="8">
    <location>
        <begin position="27"/>
        <end position="46"/>
    </location>
</feature>
<keyword evidence="9" id="KW-0328">Glycosyltransferase</keyword>
<feature type="transmembrane region" description="Helical" evidence="8">
    <location>
        <begin position="273"/>
        <end position="294"/>
    </location>
</feature>
<dbReference type="Pfam" id="PF09594">
    <property type="entry name" value="GT87"/>
    <property type="match status" value="1"/>
</dbReference>